<evidence type="ECO:0000313" key="2">
    <source>
        <dbReference type="Proteomes" id="UP000030669"/>
    </source>
</evidence>
<feature type="non-terminal residue" evidence="1">
    <location>
        <position position="122"/>
    </location>
</feature>
<dbReference type="OMA" id="RLANMWV"/>
<protein>
    <recommendedName>
        <fullName evidence="3">BTB domain-containing protein</fullName>
    </recommendedName>
</protein>
<reference evidence="1 2" key="1">
    <citation type="journal article" date="2012" name="Science">
        <title>The Paleozoic origin of enzymatic lignin decomposition reconstructed from 31 fungal genomes.</title>
        <authorList>
            <person name="Floudas D."/>
            <person name="Binder M."/>
            <person name="Riley R."/>
            <person name="Barry K."/>
            <person name="Blanchette R.A."/>
            <person name="Henrissat B."/>
            <person name="Martinez A.T."/>
            <person name="Otillar R."/>
            <person name="Spatafora J.W."/>
            <person name="Yadav J.S."/>
            <person name="Aerts A."/>
            <person name="Benoit I."/>
            <person name="Boyd A."/>
            <person name="Carlson A."/>
            <person name="Copeland A."/>
            <person name="Coutinho P.M."/>
            <person name="de Vries R.P."/>
            <person name="Ferreira P."/>
            <person name="Findley K."/>
            <person name="Foster B."/>
            <person name="Gaskell J."/>
            <person name="Glotzer D."/>
            <person name="Gorecki P."/>
            <person name="Heitman J."/>
            <person name="Hesse C."/>
            <person name="Hori C."/>
            <person name="Igarashi K."/>
            <person name="Jurgens J.A."/>
            <person name="Kallen N."/>
            <person name="Kersten P."/>
            <person name="Kohler A."/>
            <person name="Kuees U."/>
            <person name="Kumar T.K.A."/>
            <person name="Kuo A."/>
            <person name="LaButti K."/>
            <person name="Larrondo L.F."/>
            <person name="Lindquist E."/>
            <person name="Ling A."/>
            <person name="Lombard V."/>
            <person name="Lucas S."/>
            <person name="Lundell T."/>
            <person name="Martin R."/>
            <person name="McLaughlin D.J."/>
            <person name="Morgenstern I."/>
            <person name="Morin E."/>
            <person name="Murat C."/>
            <person name="Nagy L.G."/>
            <person name="Nolan M."/>
            <person name="Ohm R.A."/>
            <person name="Patyshakuliyeva A."/>
            <person name="Rokas A."/>
            <person name="Ruiz-Duenas F.J."/>
            <person name="Sabat G."/>
            <person name="Salamov A."/>
            <person name="Samejima M."/>
            <person name="Schmutz J."/>
            <person name="Slot J.C."/>
            <person name="St John F."/>
            <person name="Stenlid J."/>
            <person name="Sun H."/>
            <person name="Sun S."/>
            <person name="Syed K."/>
            <person name="Tsang A."/>
            <person name="Wiebenga A."/>
            <person name="Young D."/>
            <person name="Pisabarro A."/>
            <person name="Eastwood D.C."/>
            <person name="Martin F."/>
            <person name="Cullen D."/>
            <person name="Grigoriev I.V."/>
            <person name="Hibbett D.S."/>
        </authorList>
    </citation>
    <scope>NUCLEOTIDE SEQUENCE [LARGE SCALE GENOMIC DNA]</scope>
    <source>
        <strain evidence="1 2">ATCC 11539</strain>
    </source>
</reference>
<proteinExistence type="predicted"/>
<gene>
    <name evidence="1" type="ORF">GLOTRDRAFT_15187</name>
</gene>
<dbReference type="HOGENOM" id="CLU_047592_8_0_1"/>
<feature type="non-terminal residue" evidence="1">
    <location>
        <position position="1"/>
    </location>
</feature>
<dbReference type="OrthoDB" id="2367075at2759"/>
<evidence type="ECO:0000313" key="1">
    <source>
        <dbReference type="EMBL" id="EPQ53964.1"/>
    </source>
</evidence>
<dbReference type="KEGG" id="gtr:GLOTRDRAFT_15187"/>
<dbReference type="eggNOG" id="ENOG502SUFV">
    <property type="taxonomic scope" value="Eukaryota"/>
</dbReference>
<evidence type="ECO:0008006" key="3">
    <source>
        <dbReference type="Google" id="ProtNLM"/>
    </source>
</evidence>
<sequence length="122" mass="14133">DRSPIKLTDCNALDFERFLGVLYPAAFHQYTASTLEEWTSILALATQWGFDSIRLLAIREVFPLASPLDRIVLAHKFDIKEWLLDAYREVCERQAPLSDEEAERIGAKDTARVARVRERRRL</sequence>
<dbReference type="RefSeq" id="XP_007867166.1">
    <property type="nucleotide sequence ID" value="XM_007868975.1"/>
</dbReference>
<keyword evidence="2" id="KW-1185">Reference proteome</keyword>
<dbReference type="EMBL" id="KB469304">
    <property type="protein sequence ID" value="EPQ53964.1"/>
    <property type="molecule type" value="Genomic_DNA"/>
</dbReference>
<name>S7RMQ5_GLOTA</name>
<organism evidence="1 2">
    <name type="scientific">Gloeophyllum trabeum (strain ATCC 11539 / FP-39264 / Madison 617)</name>
    <name type="common">Brown rot fungus</name>
    <dbReference type="NCBI Taxonomy" id="670483"/>
    <lineage>
        <taxon>Eukaryota</taxon>
        <taxon>Fungi</taxon>
        <taxon>Dikarya</taxon>
        <taxon>Basidiomycota</taxon>
        <taxon>Agaricomycotina</taxon>
        <taxon>Agaricomycetes</taxon>
        <taxon>Gloeophyllales</taxon>
        <taxon>Gloeophyllaceae</taxon>
        <taxon>Gloeophyllum</taxon>
    </lineage>
</organism>
<dbReference type="GeneID" id="19304882"/>
<accession>S7RMQ5</accession>
<dbReference type="AlphaFoldDB" id="S7RMQ5"/>
<dbReference type="Proteomes" id="UP000030669">
    <property type="component" value="Unassembled WGS sequence"/>
</dbReference>
<dbReference type="STRING" id="670483.S7RMQ5"/>